<dbReference type="Proteomes" id="UP000256964">
    <property type="component" value="Unassembled WGS sequence"/>
</dbReference>
<dbReference type="Pfam" id="PF01370">
    <property type="entry name" value="Epimerase"/>
    <property type="match status" value="1"/>
</dbReference>
<dbReference type="EMBL" id="KZ857379">
    <property type="protein sequence ID" value="RDX57332.1"/>
    <property type="molecule type" value="Genomic_DNA"/>
</dbReference>
<feature type="domain" description="NAD-dependent epimerase/dehydratase" evidence="2">
    <location>
        <begin position="3"/>
        <end position="216"/>
    </location>
</feature>
<dbReference type="Gene3D" id="3.40.50.720">
    <property type="entry name" value="NAD(P)-binding Rossmann-like Domain"/>
    <property type="match status" value="1"/>
</dbReference>
<protein>
    <submittedName>
        <fullName evidence="3">NAD(P)-binding protein</fullName>
    </submittedName>
</protein>
<proteinExistence type="predicted"/>
<sequence length="301" mass="31960">MKILILGATGFIGLPAAQAFVRAGHVVYGQTRSAAKAKQLVAEEITPVIADVKDTASYLPFLVGTLDVVIDAAGGTDLKELSDDLLSATVAAVQAHRPSHASKLTYIYTSGTWVHGENRAEIVTDTTPLTNPAELVAWRPAQEQRVAVNPLLNGIVVRPALLYGRSGSLFTPLFKGAHAGEVVWAGTPGGRFALIHADDLAELYVLVAGKAAIACGKTFDAANDVTESVDAVLQRLVEVSGAKGPYRYAEPANLYEVALGTTSIVRPYLGRALLGWQPRKAGLLDLLEVYYNAWKASEGLL</sequence>
<dbReference type="PANTHER" id="PTHR48079:SF3">
    <property type="entry name" value="NAD-DEPENDENT EPIMERASE_DEHYDRATASE DOMAIN-CONTAINING PROTEIN"/>
    <property type="match status" value="1"/>
</dbReference>
<dbReference type="GO" id="GO:0005737">
    <property type="term" value="C:cytoplasm"/>
    <property type="evidence" value="ECO:0007669"/>
    <property type="project" value="TreeGrafter"/>
</dbReference>
<evidence type="ECO:0000259" key="2">
    <source>
        <dbReference type="Pfam" id="PF01370"/>
    </source>
</evidence>
<dbReference type="InterPro" id="IPR036291">
    <property type="entry name" value="NAD(P)-bd_dom_sf"/>
</dbReference>
<evidence type="ECO:0000313" key="3">
    <source>
        <dbReference type="EMBL" id="RDX57332.1"/>
    </source>
</evidence>
<name>A0A371DXQ2_9APHY</name>
<dbReference type="InterPro" id="IPR001509">
    <property type="entry name" value="Epimerase_deHydtase"/>
</dbReference>
<reference evidence="3 4" key="1">
    <citation type="journal article" date="2018" name="Biotechnol. Biofuels">
        <title>Integrative visual omics of the white-rot fungus Polyporus brumalis exposes the biotechnological potential of its oxidative enzymes for delignifying raw plant biomass.</title>
        <authorList>
            <person name="Miyauchi S."/>
            <person name="Rancon A."/>
            <person name="Drula E."/>
            <person name="Hage H."/>
            <person name="Chaduli D."/>
            <person name="Favel A."/>
            <person name="Grisel S."/>
            <person name="Henrissat B."/>
            <person name="Herpoel-Gimbert I."/>
            <person name="Ruiz-Duenas F.J."/>
            <person name="Chevret D."/>
            <person name="Hainaut M."/>
            <person name="Lin J."/>
            <person name="Wang M."/>
            <person name="Pangilinan J."/>
            <person name="Lipzen A."/>
            <person name="Lesage-Meessen L."/>
            <person name="Navarro D."/>
            <person name="Riley R."/>
            <person name="Grigoriev I.V."/>
            <person name="Zhou S."/>
            <person name="Raouche S."/>
            <person name="Rosso M.N."/>
        </authorList>
    </citation>
    <scope>NUCLEOTIDE SEQUENCE [LARGE SCALE GENOMIC DNA]</scope>
    <source>
        <strain evidence="3 4">BRFM 1820</strain>
    </source>
</reference>
<evidence type="ECO:0000313" key="4">
    <source>
        <dbReference type="Proteomes" id="UP000256964"/>
    </source>
</evidence>
<organism evidence="3 4">
    <name type="scientific">Lentinus brumalis</name>
    <dbReference type="NCBI Taxonomy" id="2498619"/>
    <lineage>
        <taxon>Eukaryota</taxon>
        <taxon>Fungi</taxon>
        <taxon>Dikarya</taxon>
        <taxon>Basidiomycota</taxon>
        <taxon>Agaricomycotina</taxon>
        <taxon>Agaricomycetes</taxon>
        <taxon>Polyporales</taxon>
        <taxon>Polyporaceae</taxon>
        <taxon>Lentinus</taxon>
    </lineage>
</organism>
<dbReference type="OrthoDB" id="10000533at2759"/>
<dbReference type="GO" id="GO:0004029">
    <property type="term" value="F:aldehyde dehydrogenase (NAD+) activity"/>
    <property type="evidence" value="ECO:0007669"/>
    <property type="project" value="TreeGrafter"/>
</dbReference>
<gene>
    <name evidence="3" type="ORF">OH76DRAFT_1451319</name>
</gene>
<dbReference type="InterPro" id="IPR051783">
    <property type="entry name" value="NAD(P)-dependent_oxidoreduct"/>
</dbReference>
<evidence type="ECO:0000256" key="1">
    <source>
        <dbReference type="SAM" id="SignalP"/>
    </source>
</evidence>
<dbReference type="AlphaFoldDB" id="A0A371DXQ2"/>
<feature type="signal peptide" evidence="1">
    <location>
        <begin position="1"/>
        <end position="19"/>
    </location>
</feature>
<dbReference type="PANTHER" id="PTHR48079">
    <property type="entry name" value="PROTEIN YEEZ"/>
    <property type="match status" value="1"/>
</dbReference>
<keyword evidence="1" id="KW-0732">Signal</keyword>
<keyword evidence="4" id="KW-1185">Reference proteome</keyword>
<feature type="chain" id="PRO_5017050871" evidence="1">
    <location>
        <begin position="20"/>
        <end position="301"/>
    </location>
</feature>
<dbReference type="STRING" id="139420.A0A371DXQ2"/>
<accession>A0A371DXQ2</accession>
<dbReference type="SUPFAM" id="SSF51735">
    <property type="entry name" value="NAD(P)-binding Rossmann-fold domains"/>
    <property type="match status" value="1"/>
</dbReference>